<accession>A0A6C0EDW9</accession>
<feature type="domain" description="GIY-YIG" evidence="1">
    <location>
        <begin position="1"/>
        <end position="82"/>
    </location>
</feature>
<evidence type="ECO:0000259" key="1">
    <source>
        <dbReference type="PROSITE" id="PS50164"/>
    </source>
</evidence>
<dbReference type="SUPFAM" id="SSF82771">
    <property type="entry name" value="GIY-YIG endonuclease"/>
    <property type="match status" value="1"/>
</dbReference>
<dbReference type="PANTHER" id="PTHR20208">
    <property type="entry name" value="STRUCTURE-SPECIFIC ENDONUCLEASE SUBUNIT SLX1"/>
    <property type="match status" value="1"/>
</dbReference>
<organism evidence="2">
    <name type="scientific">viral metagenome</name>
    <dbReference type="NCBI Taxonomy" id="1070528"/>
    <lineage>
        <taxon>unclassified sequences</taxon>
        <taxon>metagenomes</taxon>
        <taxon>organismal metagenomes</taxon>
    </lineage>
</organism>
<reference evidence="2" key="1">
    <citation type="journal article" date="2020" name="Nature">
        <title>Giant virus diversity and host interactions through global metagenomics.</title>
        <authorList>
            <person name="Schulz F."/>
            <person name="Roux S."/>
            <person name="Paez-Espino D."/>
            <person name="Jungbluth S."/>
            <person name="Walsh D.A."/>
            <person name="Denef V.J."/>
            <person name="McMahon K.D."/>
            <person name="Konstantinidis K.T."/>
            <person name="Eloe-Fadrosh E.A."/>
            <person name="Kyrpides N.C."/>
            <person name="Woyke T."/>
        </authorList>
    </citation>
    <scope>NUCLEOTIDE SEQUENCE</scope>
    <source>
        <strain evidence="2">GVMAG-M-3300023179-2</strain>
    </source>
</reference>
<dbReference type="Pfam" id="PF01541">
    <property type="entry name" value="GIY-YIG"/>
    <property type="match status" value="1"/>
</dbReference>
<dbReference type="InterPro" id="IPR000305">
    <property type="entry name" value="GIY-YIG_endonuc"/>
</dbReference>
<dbReference type="InterPro" id="IPR035901">
    <property type="entry name" value="GIY-YIG_endonuc_sf"/>
</dbReference>
<name>A0A6C0EDW9_9ZZZZ</name>
<sequence length="112" mass="13041">MSYCVYLLINTNNNRTYIGITNNINRRIRQHNGELVGGAKYTTNNKNDGKWMYYGFIINLSKNISLSLEKKIKIKSRKLTGTPLEKRLKAINFIIDEYNLNNLNDIIIFNPI</sequence>
<protein>
    <recommendedName>
        <fullName evidence="1">GIY-YIG domain-containing protein</fullName>
    </recommendedName>
</protein>
<dbReference type="InterPro" id="IPR050381">
    <property type="entry name" value="SLX1_endonuclease"/>
</dbReference>
<dbReference type="Gene3D" id="3.40.1440.10">
    <property type="entry name" value="GIY-YIG endonuclease"/>
    <property type="match status" value="1"/>
</dbReference>
<dbReference type="PROSITE" id="PS50164">
    <property type="entry name" value="GIY_YIG"/>
    <property type="match status" value="1"/>
</dbReference>
<dbReference type="EMBL" id="MN739802">
    <property type="protein sequence ID" value="QHT26831.1"/>
    <property type="molecule type" value="Genomic_DNA"/>
</dbReference>
<evidence type="ECO:0000313" key="2">
    <source>
        <dbReference type="EMBL" id="QHT26831.1"/>
    </source>
</evidence>
<proteinExistence type="predicted"/>
<dbReference type="AlphaFoldDB" id="A0A6C0EDW9"/>
<dbReference type="PANTHER" id="PTHR20208:SF13">
    <property type="entry name" value="STRUCTURE-SPECIFIC ENDONUCLEASE SUBUNIT SLX1"/>
    <property type="match status" value="1"/>
</dbReference>